<dbReference type="Proteomes" id="UP000061809">
    <property type="component" value="Chromosome"/>
</dbReference>
<dbReference type="KEGG" id="bcel:BcellWH2_05036"/>
<organism evidence="2 3">
    <name type="scientific">Bacteroides cellulosilyticus</name>
    <dbReference type="NCBI Taxonomy" id="246787"/>
    <lineage>
        <taxon>Bacteria</taxon>
        <taxon>Pseudomonadati</taxon>
        <taxon>Bacteroidota</taxon>
        <taxon>Bacteroidia</taxon>
        <taxon>Bacteroidales</taxon>
        <taxon>Bacteroidaceae</taxon>
        <taxon>Bacteroides</taxon>
    </lineage>
</organism>
<evidence type="ECO:0008006" key="4">
    <source>
        <dbReference type="Google" id="ProtNLM"/>
    </source>
</evidence>
<name>A0A0P0FW06_9BACE</name>
<keyword evidence="1" id="KW-0472">Membrane</keyword>
<sequence length="310" mass="34654">MESQKPKIAMYVKRNFGEKLSASFDFIKENWKLMLKFTTYLLLPICLIQALSLNGMMGYMTVLADLSGGGVSSDASLMMSFFSYYSLYMFVFLIGTIALTSLIYALIRTYNERDERLQGVTLGMLRPMLLRNVKRLVVMTLFGLLLMVLLGVIMGFMAALLWPVLFLVIPFVIILAVPFALWAPIYLFEDISVMESLKKTFRLGFATWGGVFLISLIMGLIAGILQGVTMMPWYIGTIVKSIFAMSSGGSEATVSVGYNFMLYLLAIVQAFGAYLAMIFSLVGLAYQYGHASEKVDNIMVESDIDNFDKL</sequence>
<dbReference type="AlphaFoldDB" id="A0A0P0FW06"/>
<gene>
    <name evidence="2" type="ORF">BcellWH2_05036</name>
</gene>
<protein>
    <recommendedName>
        <fullName evidence="4">Transmembrane protein</fullName>
    </recommendedName>
</protein>
<evidence type="ECO:0000313" key="2">
    <source>
        <dbReference type="EMBL" id="ALJ62245.1"/>
    </source>
</evidence>
<proteinExistence type="predicted"/>
<evidence type="ECO:0000256" key="1">
    <source>
        <dbReference type="SAM" id="Phobius"/>
    </source>
</evidence>
<reference evidence="2 3" key="1">
    <citation type="journal article" date="2015" name="Science">
        <title>Genetic determinants of in vivo fitness and diet responsiveness in multiple human gut Bacteroides.</title>
        <authorList>
            <person name="Wu M."/>
            <person name="McNulty N.P."/>
            <person name="Rodionov D.A."/>
            <person name="Khoroshkin M.S."/>
            <person name="Griffin N.W."/>
            <person name="Cheng J."/>
            <person name="Latreille P."/>
            <person name="Kerstetter R.A."/>
            <person name="Terrapon N."/>
            <person name="Henrissat B."/>
            <person name="Osterman A.L."/>
            <person name="Gordon J.I."/>
        </authorList>
    </citation>
    <scope>NUCLEOTIDE SEQUENCE [LARGE SCALE GENOMIC DNA]</scope>
    <source>
        <strain evidence="2 3">WH2</strain>
    </source>
</reference>
<accession>A0A0P0FW06</accession>
<keyword evidence="1" id="KW-0812">Transmembrane</keyword>
<dbReference type="EMBL" id="CP012801">
    <property type="protein sequence ID" value="ALJ62245.1"/>
    <property type="molecule type" value="Genomic_DNA"/>
</dbReference>
<feature type="transmembrane region" description="Helical" evidence="1">
    <location>
        <begin position="40"/>
        <end position="62"/>
    </location>
</feature>
<feature type="transmembrane region" description="Helical" evidence="1">
    <location>
        <begin position="82"/>
        <end position="107"/>
    </location>
</feature>
<keyword evidence="1" id="KW-1133">Transmembrane helix</keyword>
<dbReference type="PATRIC" id="fig|246787.4.peg.5201"/>
<evidence type="ECO:0000313" key="3">
    <source>
        <dbReference type="Proteomes" id="UP000061809"/>
    </source>
</evidence>
<feature type="transmembrane region" description="Helical" evidence="1">
    <location>
        <begin position="200"/>
        <end position="225"/>
    </location>
</feature>
<feature type="transmembrane region" description="Helical" evidence="1">
    <location>
        <begin position="164"/>
        <end position="188"/>
    </location>
</feature>
<feature type="transmembrane region" description="Helical" evidence="1">
    <location>
        <begin position="260"/>
        <end position="286"/>
    </location>
</feature>
<feature type="transmembrane region" description="Helical" evidence="1">
    <location>
        <begin position="136"/>
        <end position="158"/>
    </location>
</feature>
<dbReference type="RefSeq" id="WP_029426723.1">
    <property type="nucleotide sequence ID" value="NZ_CP012801.1"/>
</dbReference>